<evidence type="ECO:0000256" key="5">
    <source>
        <dbReference type="ARBA" id="ARBA00023136"/>
    </source>
</evidence>
<dbReference type="PANTHER" id="PTHR14948">
    <property type="entry name" value="NG5"/>
    <property type="match status" value="1"/>
</dbReference>
<evidence type="ECO:0000256" key="3">
    <source>
        <dbReference type="ARBA" id="ARBA00022692"/>
    </source>
</evidence>
<keyword evidence="5" id="KW-0472">Membrane</keyword>
<name>A0A8C9F8L3_PAVCR</name>
<dbReference type="PANTHER" id="PTHR14948:SF25">
    <property type="entry name" value="DUF4190 DOMAIN-CONTAINING PROTEIN"/>
    <property type="match status" value="1"/>
</dbReference>
<evidence type="ECO:0000256" key="4">
    <source>
        <dbReference type="ARBA" id="ARBA00022989"/>
    </source>
</evidence>
<evidence type="ECO:0008006" key="9">
    <source>
        <dbReference type="Google" id="ProtNLM"/>
    </source>
</evidence>
<dbReference type="Proteomes" id="UP000694428">
    <property type="component" value="Unplaced"/>
</dbReference>
<evidence type="ECO:0000256" key="2">
    <source>
        <dbReference type="ARBA" id="ARBA00006843"/>
    </source>
</evidence>
<proteinExistence type="inferred from homology"/>
<accession>A0A8C9F8L3</accession>
<evidence type="ECO:0000256" key="6">
    <source>
        <dbReference type="SAM" id="MobiDB-lite"/>
    </source>
</evidence>
<keyword evidence="3" id="KW-0812">Transmembrane</keyword>
<organism evidence="7 8">
    <name type="scientific">Pavo cristatus</name>
    <name type="common">Indian peafowl</name>
    <name type="synonym">Blue peafowl</name>
    <dbReference type="NCBI Taxonomy" id="9049"/>
    <lineage>
        <taxon>Eukaryota</taxon>
        <taxon>Metazoa</taxon>
        <taxon>Chordata</taxon>
        <taxon>Craniata</taxon>
        <taxon>Vertebrata</taxon>
        <taxon>Euteleostomi</taxon>
        <taxon>Archelosauria</taxon>
        <taxon>Archosauria</taxon>
        <taxon>Dinosauria</taxon>
        <taxon>Saurischia</taxon>
        <taxon>Theropoda</taxon>
        <taxon>Coelurosauria</taxon>
        <taxon>Aves</taxon>
        <taxon>Neognathae</taxon>
        <taxon>Galloanserae</taxon>
        <taxon>Galliformes</taxon>
        <taxon>Phasianidae</taxon>
        <taxon>Phasianinae</taxon>
        <taxon>Pavo</taxon>
    </lineage>
</organism>
<reference evidence="7" key="1">
    <citation type="submission" date="2025-08" db="UniProtKB">
        <authorList>
            <consortium name="Ensembl"/>
        </authorList>
    </citation>
    <scope>IDENTIFICATION</scope>
</reference>
<dbReference type="InterPro" id="IPR007593">
    <property type="entry name" value="CD225/Dispanin_fam"/>
</dbReference>
<evidence type="ECO:0000313" key="7">
    <source>
        <dbReference type="Ensembl" id="ENSPSTP00000011092.1"/>
    </source>
</evidence>
<evidence type="ECO:0000256" key="1">
    <source>
        <dbReference type="ARBA" id="ARBA00004370"/>
    </source>
</evidence>
<dbReference type="InterPro" id="IPR051423">
    <property type="entry name" value="CD225/Dispanin"/>
</dbReference>
<evidence type="ECO:0000313" key="8">
    <source>
        <dbReference type="Proteomes" id="UP000694428"/>
    </source>
</evidence>
<comment type="subcellular location">
    <subcellularLocation>
        <location evidence="1">Membrane</location>
    </subcellularLocation>
</comment>
<keyword evidence="8" id="KW-1185">Reference proteome</keyword>
<comment type="similarity">
    <text evidence="2">Belongs to the CD225/Dispanin family.</text>
</comment>
<protein>
    <recommendedName>
        <fullName evidence="9">Proline rich transmembrane protein 1</fullName>
    </recommendedName>
</protein>
<feature type="region of interest" description="Disordered" evidence="6">
    <location>
        <begin position="1"/>
        <end position="29"/>
    </location>
</feature>
<dbReference type="Pfam" id="PF04505">
    <property type="entry name" value="CD225"/>
    <property type="match status" value="1"/>
</dbReference>
<dbReference type="Ensembl" id="ENSPSTT00000011645.1">
    <property type="protein sequence ID" value="ENSPSTP00000011092.1"/>
    <property type="gene ID" value="ENSPSTG00000007805.1"/>
</dbReference>
<sequence>MPRGRGGATQSPAHPQVYGPGPVVPAPPPGSPPHDYLPIAVLTTLCCFWPTGVVAIVKAVQVLGGEGGRGGASRFGIVRWDFGVICWDLESSVGALRSFVGIWAVAMLISRRQLDNLSASRHVELHISRL</sequence>
<dbReference type="GO" id="GO:0016020">
    <property type="term" value="C:membrane"/>
    <property type="evidence" value="ECO:0007669"/>
    <property type="project" value="UniProtKB-SubCell"/>
</dbReference>
<dbReference type="AlphaFoldDB" id="A0A8C9F8L3"/>
<keyword evidence="4" id="KW-1133">Transmembrane helix</keyword>
<reference evidence="7" key="2">
    <citation type="submission" date="2025-09" db="UniProtKB">
        <authorList>
            <consortium name="Ensembl"/>
        </authorList>
    </citation>
    <scope>IDENTIFICATION</scope>
</reference>